<dbReference type="EMBL" id="JARJLG010000102">
    <property type="protein sequence ID" value="KAJ7745600.1"/>
    <property type="molecule type" value="Genomic_DNA"/>
</dbReference>
<name>A0AAD7IN18_9AGAR</name>
<gene>
    <name evidence="2" type="ORF">DFH07DRAFT_904938</name>
</gene>
<evidence type="ECO:0000313" key="3">
    <source>
        <dbReference type="Proteomes" id="UP001215280"/>
    </source>
</evidence>
<dbReference type="GO" id="GO:0050660">
    <property type="term" value="F:flavin adenine dinucleotide binding"/>
    <property type="evidence" value="ECO:0007669"/>
    <property type="project" value="TreeGrafter"/>
</dbReference>
<keyword evidence="3" id="KW-1185">Reference proteome</keyword>
<dbReference type="Gene3D" id="3.50.50.60">
    <property type="entry name" value="FAD/NAD(P)-binding domain"/>
    <property type="match status" value="1"/>
</dbReference>
<dbReference type="InterPro" id="IPR036188">
    <property type="entry name" value="FAD/NAD-bd_sf"/>
</dbReference>
<proteinExistence type="predicted"/>
<evidence type="ECO:0000313" key="2">
    <source>
        <dbReference type="EMBL" id="KAJ7745600.1"/>
    </source>
</evidence>
<evidence type="ECO:0000256" key="1">
    <source>
        <dbReference type="ARBA" id="ARBA00023002"/>
    </source>
</evidence>
<dbReference type="Proteomes" id="UP001215280">
    <property type="component" value="Unassembled WGS sequence"/>
</dbReference>
<dbReference type="SUPFAM" id="SSF51905">
    <property type="entry name" value="FAD/NAD(P)-binding domain"/>
    <property type="match status" value="1"/>
</dbReference>
<dbReference type="PANTHER" id="PTHR43539:SF68">
    <property type="entry name" value="FLAVIN-BINDING MONOOXYGENASE-LIKE PROTEIN (AFU_ORTHOLOGUE AFUA_4G09220)"/>
    <property type="match status" value="1"/>
</dbReference>
<sequence>MVIQSRFPFRDDERRLPHHCVCLASDATSTLASGFTFETAVGPEQGYFSLNPTETGSWRAMSVFMHTLAWEDVARERRLKIEWDPHVLIRLQSGARFKQMNTPALIHQHTRTFCIPHSSPRSLIDTCSALPDYSRTWPVFTPKDKLAHWLEQYAESTDLVVWTNSHPLPTPTYYPAAQRWTVFINPEGKRVAITSVHIVIAAGTLGAPLYPSVGDPARFRGIAFHAAHYHGGAPSAGQRVIDLSFHGARSVTMVQRSSACVVSAANMRVLRVLSAHDAEAWEAERETHRGSREAGLKLNMGPDGSGVYSLMFERFGGYWLDVGCAKLIREGKVAIKQGVEAARFTEDSLVFTDGSALPADVVIYATSYENIRDNMRALFSDRVIDQTSLVWGVDEEGELRGCYRAPGHPGSRLTIQNHTGLWFAAGNFAVSRFYSKQLALEIKAVELGLYEM</sequence>
<dbReference type="InterPro" id="IPR050982">
    <property type="entry name" value="Auxin_biosynth/cation_transpt"/>
</dbReference>
<organism evidence="2 3">
    <name type="scientific">Mycena maculata</name>
    <dbReference type="NCBI Taxonomy" id="230809"/>
    <lineage>
        <taxon>Eukaryota</taxon>
        <taxon>Fungi</taxon>
        <taxon>Dikarya</taxon>
        <taxon>Basidiomycota</taxon>
        <taxon>Agaricomycotina</taxon>
        <taxon>Agaricomycetes</taxon>
        <taxon>Agaricomycetidae</taxon>
        <taxon>Agaricales</taxon>
        <taxon>Marasmiineae</taxon>
        <taxon>Mycenaceae</taxon>
        <taxon>Mycena</taxon>
    </lineage>
</organism>
<keyword evidence="1" id="KW-0560">Oxidoreductase</keyword>
<comment type="caution">
    <text evidence="2">The sequence shown here is derived from an EMBL/GenBank/DDBJ whole genome shotgun (WGS) entry which is preliminary data.</text>
</comment>
<dbReference type="GO" id="GO:0004497">
    <property type="term" value="F:monooxygenase activity"/>
    <property type="evidence" value="ECO:0007669"/>
    <property type="project" value="TreeGrafter"/>
</dbReference>
<dbReference type="AlphaFoldDB" id="A0AAD7IN18"/>
<protein>
    <submittedName>
        <fullName evidence="2">FAD/NAD-P-binding domain-containing protein</fullName>
    </submittedName>
</protein>
<dbReference type="PANTHER" id="PTHR43539">
    <property type="entry name" value="FLAVIN-BINDING MONOOXYGENASE-LIKE PROTEIN (AFU_ORTHOLOGUE AFUA_4G09220)"/>
    <property type="match status" value="1"/>
</dbReference>
<accession>A0AAD7IN18</accession>
<reference evidence="2" key="1">
    <citation type="submission" date="2023-03" db="EMBL/GenBank/DDBJ databases">
        <title>Massive genome expansion in bonnet fungi (Mycena s.s.) driven by repeated elements and novel gene families across ecological guilds.</title>
        <authorList>
            <consortium name="Lawrence Berkeley National Laboratory"/>
            <person name="Harder C.B."/>
            <person name="Miyauchi S."/>
            <person name="Viragh M."/>
            <person name="Kuo A."/>
            <person name="Thoen E."/>
            <person name="Andreopoulos B."/>
            <person name="Lu D."/>
            <person name="Skrede I."/>
            <person name="Drula E."/>
            <person name="Henrissat B."/>
            <person name="Morin E."/>
            <person name="Kohler A."/>
            <person name="Barry K."/>
            <person name="LaButti K."/>
            <person name="Morin E."/>
            <person name="Salamov A."/>
            <person name="Lipzen A."/>
            <person name="Mereny Z."/>
            <person name="Hegedus B."/>
            <person name="Baldrian P."/>
            <person name="Stursova M."/>
            <person name="Weitz H."/>
            <person name="Taylor A."/>
            <person name="Grigoriev I.V."/>
            <person name="Nagy L.G."/>
            <person name="Martin F."/>
            <person name="Kauserud H."/>
        </authorList>
    </citation>
    <scope>NUCLEOTIDE SEQUENCE</scope>
    <source>
        <strain evidence="2">CBHHK188m</strain>
    </source>
</reference>